<evidence type="ECO:0000313" key="2">
    <source>
        <dbReference type="EMBL" id="GMT18819.1"/>
    </source>
</evidence>
<evidence type="ECO:0000256" key="1">
    <source>
        <dbReference type="SAM" id="Phobius"/>
    </source>
</evidence>
<protein>
    <submittedName>
        <fullName evidence="2">Uncharacterized protein</fullName>
    </submittedName>
</protein>
<dbReference type="EMBL" id="BTSY01000003">
    <property type="protein sequence ID" value="GMT18819.1"/>
    <property type="molecule type" value="Genomic_DNA"/>
</dbReference>
<keyword evidence="3" id="KW-1185">Reference proteome</keyword>
<keyword evidence="1" id="KW-0472">Membrane</keyword>
<feature type="non-terminal residue" evidence="2">
    <location>
        <position position="77"/>
    </location>
</feature>
<accession>A0AAV5VM15</accession>
<reference evidence="2" key="1">
    <citation type="submission" date="2023-10" db="EMBL/GenBank/DDBJ databases">
        <title>Genome assembly of Pristionchus species.</title>
        <authorList>
            <person name="Yoshida K."/>
            <person name="Sommer R.J."/>
        </authorList>
    </citation>
    <scope>NUCLEOTIDE SEQUENCE</scope>
    <source>
        <strain evidence="2">RS5133</strain>
    </source>
</reference>
<feature type="non-terminal residue" evidence="2">
    <location>
        <position position="1"/>
    </location>
</feature>
<dbReference type="Proteomes" id="UP001432322">
    <property type="component" value="Unassembled WGS sequence"/>
</dbReference>
<keyword evidence="1" id="KW-0812">Transmembrane</keyword>
<comment type="caution">
    <text evidence="2">The sequence shown here is derived from an EMBL/GenBank/DDBJ whole genome shotgun (WGS) entry which is preliminary data.</text>
</comment>
<organism evidence="2 3">
    <name type="scientific">Pristionchus fissidentatus</name>
    <dbReference type="NCBI Taxonomy" id="1538716"/>
    <lineage>
        <taxon>Eukaryota</taxon>
        <taxon>Metazoa</taxon>
        <taxon>Ecdysozoa</taxon>
        <taxon>Nematoda</taxon>
        <taxon>Chromadorea</taxon>
        <taxon>Rhabditida</taxon>
        <taxon>Rhabditina</taxon>
        <taxon>Diplogasteromorpha</taxon>
        <taxon>Diplogasteroidea</taxon>
        <taxon>Neodiplogasteridae</taxon>
        <taxon>Pristionchus</taxon>
    </lineage>
</organism>
<keyword evidence="1" id="KW-1133">Transmembrane helix</keyword>
<name>A0AAV5VM15_9BILA</name>
<feature type="transmembrane region" description="Helical" evidence="1">
    <location>
        <begin position="17"/>
        <end position="37"/>
    </location>
</feature>
<dbReference type="AlphaFoldDB" id="A0AAV5VM15"/>
<proteinExistence type="predicted"/>
<sequence length="77" mass="8122">STVIVTHAMLRRTPHDAISHMVIVFVSYTIALGGVAMGSMKEKEGPMAAGMEKKRGCTFSSSAIENAIGMKTLPVAV</sequence>
<gene>
    <name evidence="2" type="ORF">PFISCL1PPCAC_10116</name>
</gene>
<evidence type="ECO:0000313" key="3">
    <source>
        <dbReference type="Proteomes" id="UP001432322"/>
    </source>
</evidence>